<gene>
    <name evidence="1" type="ORF">CMV30_11400</name>
</gene>
<organism evidence="1 2">
    <name type="scientific">Nibricoccus aquaticus</name>
    <dbReference type="NCBI Taxonomy" id="2576891"/>
    <lineage>
        <taxon>Bacteria</taxon>
        <taxon>Pseudomonadati</taxon>
        <taxon>Verrucomicrobiota</taxon>
        <taxon>Opitutia</taxon>
        <taxon>Opitutales</taxon>
        <taxon>Opitutaceae</taxon>
        <taxon>Nibricoccus</taxon>
    </lineage>
</organism>
<dbReference type="AlphaFoldDB" id="A0A290QGQ2"/>
<sequence>MLFSNKTQGYFVEVNNYGVLLARTSAKSGPMLVEALKACPPTDADGIAAAVKEMQPKRTGSYMHAQCGIYPAKRLVRRASMDPKRYKEDGYLNEVVNAQFRIEADKYTLAVLNPADGSDFDINKATERDALFVGLSNDEVEEAQKQLLARGIFPETLELASLSTLSGMMDYLNFADIKTPTLVLEIDTDSTQSFILSEGGVESTRPIPQGLSAMIPVVQKELGLKDEESAKKLFYSNTFDFTGMGSVLTKKLLKELQSSIGFYEVQTGQSIGQVICTMLPSKLGWLEAALANQLGVGLLKIDFEPWLKARRITLDGKAVASEIDMRWLGLISLMLSNSHAIAAEKKS</sequence>
<keyword evidence="2" id="KW-1185">Reference proteome</keyword>
<dbReference type="RefSeq" id="WP_096056139.1">
    <property type="nucleotide sequence ID" value="NZ_CP023344.1"/>
</dbReference>
<evidence type="ECO:0000313" key="1">
    <source>
        <dbReference type="EMBL" id="ATC64508.1"/>
    </source>
</evidence>
<dbReference type="OrthoDB" id="182536at2"/>
<reference evidence="1 2" key="1">
    <citation type="submission" date="2017-09" db="EMBL/GenBank/DDBJ databases">
        <title>Complete genome sequence of Verrucomicrobial strain HZ-65, isolated from freshwater.</title>
        <authorList>
            <person name="Choi A."/>
        </authorList>
    </citation>
    <scope>NUCLEOTIDE SEQUENCE [LARGE SCALE GENOMIC DNA]</scope>
    <source>
        <strain evidence="1 2">HZ-65</strain>
    </source>
</reference>
<dbReference type="Proteomes" id="UP000217265">
    <property type="component" value="Chromosome"/>
</dbReference>
<accession>A0A290QGQ2</accession>
<protein>
    <submittedName>
        <fullName evidence="1">Uncharacterized protein</fullName>
    </submittedName>
</protein>
<proteinExistence type="predicted"/>
<dbReference type="KEGG" id="vbh:CMV30_11400"/>
<name>A0A290QGQ2_9BACT</name>
<evidence type="ECO:0000313" key="2">
    <source>
        <dbReference type="Proteomes" id="UP000217265"/>
    </source>
</evidence>
<dbReference type="EMBL" id="CP023344">
    <property type="protein sequence ID" value="ATC64508.1"/>
    <property type="molecule type" value="Genomic_DNA"/>
</dbReference>